<evidence type="ECO:0000313" key="7">
    <source>
        <dbReference type="EMBL" id="KAL0276306.1"/>
    </source>
</evidence>
<name>A0AAW2I372_9NEOP</name>
<dbReference type="InterPro" id="IPR038825">
    <property type="entry name" value="Apical_junction"/>
</dbReference>
<feature type="compositionally biased region" description="Low complexity" evidence="5">
    <location>
        <begin position="80"/>
        <end position="95"/>
    </location>
</feature>
<dbReference type="PANTHER" id="PTHR21517:SF3">
    <property type="entry name" value="APICAL JUNCTION COMPONENT 1 HOMOLOG"/>
    <property type="match status" value="1"/>
</dbReference>
<evidence type="ECO:0000256" key="5">
    <source>
        <dbReference type="SAM" id="MobiDB-lite"/>
    </source>
</evidence>
<feature type="region of interest" description="Disordered" evidence="5">
    <location>
        <begin position="636"/>
        <end position="656"/>
    </location>
</feature>
<feature type="region of interest" description="Disordered" evidence="5">
    <location>
        <begin position="212"/>
        <end position="233"/>
    </location>
</feature>
<dbReference type="Pfam" id="PF26649">
    <property type="entry name" value="Ajm-1"/>
    <property type="match status" value="1"/>
</dbReference>
<keyword evidence="3" id="KW-0862">Zinc</keyword>
<dbReference type="Gene3D" id="6.10.140.2220">
    <property type="match status" value="1"/>
</dbReference>
<feature type="region of interest" description="Disordered" evidence="5">
    <location>
        <begin position="760"/>
        <end position="781"/>
    </location>
</feature>
<dbReference type="PANTHER" id="PTHR21517">
    <property type="entry name" value="APICAL JUNCTION COMPONENT 1 HOMOLOG"/>
    <property type="match status" value="1"/>
</dbReference>
<dbReference type="GO" id="GO:0008270">
    <property type="term" value="F:zinc ion binding"/>
    <property type="evidence" value="ECO:0007669"/>
    <property type="project" value="UniProtKB-KW"/>
</dbReference>
<keyword evidence="1" id="KW-0479">Metal-binding</keyword>
<evidence type="ECO:0000256" key="2">
    <source>
        <dbReference type="ARBA" id="ARBA00022771"/>
    </source>
</evidence>
<evidence type="ECO:0000256" key="1">
    <source>
        <dbReference type="ARBA" id="ARBA00022723"/>
    </source>
</evidence>
<dbReference type="GO" id="GO:0005886">
    <property type="term" value="C:plasma membrane"/>
    <property type="evidence" value="ECO:0007669"/>
    <property type="project" value="TreeGrafter"/>
</dbReference>
<evidence type="ECO:0000259" key="6">
    <source>
        <dbReference type="PROSITE" id="PS50865"/>
    </source>
</evidence>
<protein>
    <recommendedName>
        <fullName evidence="6">MYND-type domain-containing protein</fullName>
    </recommendedName>
</protein>
<comment type="caution">
    <text evidence="7">The sequence shown here is derived from an EMBL/GenBank/DDBJ whole genome shotgun (WGS) entry which is preliminary data.</text>
</comment>
<dbReference type="Pfam" id="PF01753">
    <property type="entry name" value="zf-MYND"/>
    <property type="match status" value="1"/>
</dbReference>
<dbReference type="GO" id="GO:0043296">
    <property type="term" value="C:apical junction complex"/>
    <property type="evidence" value="ECO:0007669"/>
    <property type="project" value="TreeGrafter"/>
</dbReference>
<feature type="domain" description="MYND-type" evidence="6">
    <location>
        <begin position="454"/>
        <end position="497"/>
    </location>
</feature>
<feature type="compositionally biased region" description="Polar residues" evidence="5">
    <location>
        <begin position="382"/>
        <end position="398"/>
    </location>
</feature>
<feature type="region of interest" description="Disordered" evidence="5">
    <location>
        <begin position="333"/>
        <end position="426"/>
    </location>
</feature>
<dbReference type="SUPFAM" id="SSF144232">
    <property type="entry name" value="HIT/MYND zinc finger-like"/>
    <property type="match status" value="1"/>
</dbReference>
<feature type="region of interest" description="Disordered" evidence="5">
    <location>
        <begin position="80"/>
        <end position="134"/>
    </location>
</feature>
<dbReference type="PROSITE" id="PS50865">
    <property type="entry name" value="ZF_MYND_2"/>
    <property type="match status" value="1"/>
</dbReference>
<evidence type="ECO:0000256" key="4">
    <source>
        <dbReference type="PROSITE-ProRule" id="PRU00134"/>
    </source>
</evidence>
<dbReference type="InterPro" id="IPR002893">
    <property type="entry name" value="Znf_MYND"/>
</dbReference>
<dbReference type="EMBL" id="JARGDH010000002">
    <property type="protein sequence ID" value="KAL0276306.1"/>
    <property type="molecule type" value="Genomic_DNA"/>
</dbReference>
<feature type="compositionally biased region" description="Polar residues" evidence="5">
    <location>
        <begin position="354"/>
        <end position="364"/>
    </location>
</feature>
<evidence type="ECO:0000256" key="3">
    <source>
        <dbReference type="ARBA" id="ARBA00022833"/>
    </source>
</evidence>
<dbReference type="GO" id="GO:0045216">
    <property type="term" value="P:cell-cell junction organization"/>
    <property type="evidence" value="ECO:0007669"/>
    <property type="project" value="InterPro"/>
</dbReference>
<reference evidence="7" key="1">
    <citation type="journal article" date="2024" name="Gigascience">
        <title>Chromosome-level genome of the poultry shaft louse Menopon gallinae provides insight into the host-switching and adaptive evolution of parasitic lice.</title>
        <authorList>
            <person name="Xu Y."/>
            <person name="Ma L."/>
            <person name="Liu S."/>
            <person name="Liang Y."/>
            <person name="Liu Q."/>
            <person name="He Z."/>
            <person name="Tian L."/>
            <person name="Duan Y."/>
            <person name="Cai W."/>
            <person name="Li H."/>
            <person name="Song F."/>
        </authorList>
    </citation>
    <scope>NUCLEOTIDE SEQUENCE</scope>
    <source>
        <strain evidence="7">Cailab_2023a</strain>
    </source>
</reference>
<dbReference type="AlphaFoldDB" id="A0AAW2I372"/>
<feature type="region of interest" description="Disordered" evidence="5">
    <location>
        <begin position="1"/>
        <end position="26"/>
    </location>
</feature>
<organism evidence="7">
    <name type="scientific">Menopon gallinae</name>
    <name type="common">poultry shaft louse</name>
    <dbReference type="NCBI Taxonomy" id="328185"/>
    <lineage>
        <taxon>Eukaryota</taxon>
        <taxon>Metazoa</taxon>
        <taxon>Ecdysozoa</taxon>
        <taxon>Arthropoda</taxon>
        <taxon>Hexapoda</taxon>
        <taxon>Insecta</taxon>
        <taxon>Pterygota</taxon>
        <taxon>Neoptera</taxon>
        <taxon>Paraneoptera</taxon>
        <taxon>Psocodea</taxon>
        <taxon>Troctomorpha</taxon>
        <taxon>Phthiraptera</taxon>
        <taxon>Amblycera</taxon>
        <taxon>Menoponidae</taxon>
        <taxon>Menopon</taxon>
    </lineage>
</organism>
<sequence length="781" mass="86832">MCGDSFERCRTPPENELQKSGTDRVMSEHQLRVQRSLQKLNIPDWYKNSAVAQTPQGFLLKRHGDSNRYQGWPGLGSKTTSLSSLGSAQSASARSPTSHVLSPSPTPHLLSRWSTSRLNSGTTSTSTSPCGSARSSFNYRQPYLGWRSQERLTKPRTPAERLAAGLLPQKQLVLAHNNQASPNLSEVRTSIKEVTSAIVHYVSGVEENGSKEALRNYSSPDPSPKWQPSPRGSTGRLCWLESSFVGSRPLDQPETPLTLTETAPVKTDSRTTQLFLDLKPQIQNNNHLNVQQIHEHIPRRLDEAEERQYEKAFDLRTKPSPGSTTLDDVLESLLGLPPTSRSPSPGPISLVSAAASSPGRSRTGLSLPDRQHQRHSCGDIQANVTGSGSDARRSNFTGDAQAVRRKSEGNGEPILLPREQKGGKERMQNEAGDVSRKELQPQMALIDAVVKCRYSKCGKTATVLEAKRTFKTCHNCSHIYCSRECRRAHWERHKRTCLHSRVGALCRQVLATAKEDADTLHQLSLIARRGYLTHGRGVVKIFFSSPEMAEKFVSRGYPEMSEPAFVRCSDLLPTEMGADLYAELMKLCKSYNPDTRFVLYVAVCVVSEVPTSGAVKWERQLVSRCCKIRLDKSLVPPKTEKNVPPPLPPRRSSSDSLNITREMENPETLILTSLPGIAGQVPEQKVREISFTNIQRELRQRGVSLRRQFPDVYKKLCAYVEGGTERFTPVTIYPRDAISGKSFMCIIMPDSEPEKLELLPKDSSRVQTVDVSIPPEPTSGH</sequence>
<keyword evidence="2 4" id="KW-0863">Zinc-finger</keyword>
<gene>
    <name evidence="7" type="ORF">PYX00_003901</name>
</gene>
<dbReference type="InterPro" id="IPR058586">
    <property type="entry name" value="Ajm-1"/>
</dbReference>
<feature type="compositionally biased region" description="Low complexity" evidence="5">
    <location>
        <begin position="114"/>
        <end position="128"/>
    </location>
</feature>
<accession>A0AAW2I372</accession>
<proteinExistence type="predicted"/>